<feature type="region of interest" description="Disordered" evidence="1">
    <location>
        <begin position="74"/>
        <end position="93"/>
    </location>
</feature>
<dbReference type="EMBL" id="MU857687">
    <property type="protein sequence ID" value="KAK4245900.1"/>
    <property type="molecule type" value="Genomic_DNA"/>
</dbReference>
<feature type="region of interest" description="Disordered" evidence="1">
    <location>
        <begin position="38"/>
        <end position="60"/>
    </location>
</feature>
<sequence length="93" mass="9737">MSGKGYSYSGSGTNSQGNHWCSRDFGSAASNQNSYHYSNRDGSYYYSNPDNSTYYNNGRGGSTYTAPSGYKYSSGYSSGSSSGNSGSGSGKSN</sequence>
<keyword evidence="3" id="KW-1185">Reference proteome</keyword>
<gene>
    <name evidence="2" type="ORF">C7999DRAFT_15914</name>
</gene>
<evidence type="ECO:0000313" key="3">
    <source>
        <dbReference type="Proteomes" id="UP001303647"/>
    </source>
</evidence>
<reference evidence="2" key="2">
    <citation type="submission" date="2023-05" db="EMBL/GenBank/DDBJ databases">
        <authorList>
            <consortium name="Lawrence Berkeley National Laboratory"/>
            <person name="Steindorff A."/>
            <person name="Hensen N."/>
            <person name="Bonometti L."/>
            <person name="Westerberg I."/>
            <person name="Brannstrom I.O."/>
            <person name="Guillou S."/>
            <person name="Cros-Aarteil S."/>
            <person name="Calhoun S."/>
            <person name="Haridas S."/>
            <person name="Kuo A."/>
            <person name="Mondo S."/>
            <person name="Pangilinan J."/>
            <person name="Riley R."/>
            <person name="Labutti K."/>
            <person name="Andreopoulos B."/>
            <person name="Lipzen A."/>
            <person name="Chen C."/>
            <person name="Yanf M."/>
            <person name="Daum C."/>
            <person name="Ng V."/>
            <person name="Clum A."/>
            <person name="Ohm R."/>
            <person name="Martin F."/>
            <person name="Silar P."/>
            <person name="Natvig D."/>
            <person name="Lalanne C."/>
            <person name="Gautier V."/>
            <person name="Ament-Velasquez S.L."/>
            <person name="Kruys A."/>
            <person name="Hutchinson M.I."/>
            <person name="Powell A.J."/>
            <person name="Barry K."/>
            <person name="Miller A.N."/>
            <person name="Grigoriev I.V."/>
            <person name="Debuchy R."/>
            <person name="Gladieux P."/>
            <person name="Thoren M.H."/>
            <person name="Johannesson H."/>
        </authorList>
    </citation>
    <scope>NUCLEOTIDE SEQUENCE</scope>
    <source>
        <strain evidence="2">CBS 359.72</strain>
    </source>
</reference>
<protein>
    <submittedName>
        <fullName evidence="2">Uncharacterized protein</fullName>
    </submittedName>
</protein>
<organism evidence="2 3">
    <name type="scientific">Corynascus novoguineensis</name>
    <dbReference type="NCBI Taxonomy" id="1126955"/>
    <lineage>
        <taxon>Eukaryota</taxon>
        <taxon>Fungi</taxon>
        <taxon>Dikarya</taxon>
        <taxon>Ascomycota</taxon>
        <taxon>Pezizomycotina</taxon>
        <taxon>Sordariomycetes</taxon>
        <taxon>Sordariomycetidae</taxon>
        <taxon>Sordariales</taxon>
        <taxon>Chaetomiaceae</taxon>
        <taxon>Corynascus</taxon>
    </lineage>
</organism>
<accession>A0AAN7HLJ6</accession>
<dbReference type="AlphaFoldDB" id="A0AAN7HLJ6"/>
<feature type="compositionally biased region" description="Low complexity" evidence="1">
    <location>
        <begin position="74"/>
        <end position="84"/>
    </location>
</feature>
<evidence type="ECO:0000313" key="2">
    <source>
        <dbReference type="EMBL" id="KAK4245900.1"/>
    </source>
</evidence>
<comment type="caution">
    <text evidence="2">The sequence shown here is derived from an EMBL/GenBank/DDBJ whole genome shotgun (WGS) entry which is preliminary data.</text>
</comment>
<reference evidence="2" key="1">
    <citation type="journal article" date="2023" name="Mol. Phylogenet. Evol.">
        <title>Genome-scale phylogeny and comparative genomics of the fungal order Sordariales.</title>
        <authorList>
            <person name="Hensen N."/>
            <person name="Bonometti L."/>
            <person name="Westerberg I."/>
            <person name="Brannstrom I.O."/>
            <person name="Guillou S."/>
            <person name="Cros-Aarteil S."/>
            <person name="Calhoun S."/>
            <person name="Haridas S."/>
            <person name="Kuo A."/>
            <person name="Mondo S."/>
            <person name="Pangilinan J."/>
            <person name="Riley R."/>
            <person name="LaButti K."/>
            <person name="Andreopoulos B."/>
            <person name="Lipzen A."/>
            <person name="Chen C."/>
            <person name="Yan M."/>
            <person name="Daum C."/>
            <person name="Ng V."/>
            <person name="Clum A."/>
            <person name="Steindorff A."/>
            <person name="Ohm R.A."/>
            <person name="Martin F."/>
            <person name="Silar P."/>
            <person name="Natvig D.O."/>
            <person name="Lalanne C."/>
            <person name="Gautier V."/>
            <person name="Ament-Velasquez S.L."/>
            <person name="Kruys A."/>
            <person name="Hutchinson M.I."/>
            <person name="Powell A.J."/>
            <person name="Barry K."/>
            <person name="Miller A.N."/>
            <person name="Grigoriev I.V."/>
            <person name="Debuchy R."/>
            <person name="Gladieux P."/>
            <person name="Hiltunen Thoren M."/>
            <person name="Johannesson H."/>
        </authorList>
    </citation>
    <scope>NUCLEOTIDE SEQUENCE</scope>
    <source>
        <strain evidence="2">CBS 359.72</strain>
    </source>
</reference>
<dbReference type="Proteomes" id="UP001303647">
    <property type="component" value="Unassembled WGS sequence"/>
</dbReference>
<proteinExistence type="predicted"/>
<name>A0AAN7HLJ6_9PEZI</name>
<evidence type="ECO:0000256" key="1">
    <source>
        <dbReference type="SAM" id="MobiDB-lite"/>
    </source>
</evidence>